<dbReference type="GO" id="GO:0034040">
    <property type="term" value="F:ATPase-coupled lipid transmembrane transporter activity"/>
    <property type="evidence" value="ECO:0007669"/>
    <property type="project" value="InterPro"/>
</dbReference>
<dbReference type="PROSITE" id="PS50893">
    <property type="entry name" value="ABC_TRANSPORTER_2"/>
    <property type="match status" value="1"/>
</dbReference>
<dbReference type="PROSITE" id="PS50929">
    <property type="entry name" value="ABC_TM1F"/>
    <property type="match status" value="1"/>
</dbReference>
<evidence type="ECO:0000256" key="10">
    <source>
        <dbReference type="ARBA" id="ARBA00023136"/>
    </source>
</evidence>
<evidence type="ECO:0000259" key="13">
    <source>
        <dbReference type="PROSITE" id="PS50929"/>
    </source>
</evidence>
<dbReference type="Gene3D" id="1.20.1560.10">
    <property type="entry name" value="ABC transporter type 1, transmembrane domain"/>
    <property type="match status" value="1"/>
</dbReference>
<proteinExistence type="predicted"/>
<evidence type="ECO:0000313" key="15">
    <source>
        <dbReference type="Proteomes" id="UP001161389"/>
    </source>
</evidence>
<evidence type="ECO:0000256" key="1">
    <source>
        <dbReference type="ARBA" id="ARBA00004651"/>
    </source>
</evidence>
<dbReference type="GO" id="GO:0005524">
    <property type="term" value="F:ATP binding"/>
    <property type="evidence" value="ECO:0007669"/>
    <property type="project" value="UniProtKB-KW"/>
</dbReference>
<keyword evidence="3" id="KW-1003">Cell membrane</keyword>
<dbReference type="PROSITE" id="PS00211">
    <property type="entry name" value="ABC_TRANSPORTER_1"/>
    <property type="match status" value="1"/>
</dbReference>
<evidence type="ECO:0000313" key="14">
    <source>
        <dbReference type="EMBL" id="GLQ32510.1"/>
    </source>
</evidence>
<dbReference type="Pfam" id="PF00005">
    <property type="entry name" value="ABC_tran"/>
    <property type="match status" value="1"/>
</dbReference>
<keyword evidence="8 11" id="KW-1133">Transmembrane helix</keyword>
<dbReference type="InterPro" id="IPR036640">
    <property type="entry name" value="ABC1_TM_sf"/>
</dbReference>
<dbReference type="SUPFAM" id="SSF52540">
    <property type="entry name" value="P-loop containing nucleoside triphosphate hydrolases"/>
    <property type="match status" value="1"/>
</dbReference>
<sequence length="586" mass="64405">MSKRKDLDGDLTPVQVYLRLLTYVKSQWWLFVLSFIGYAIYSSSQAGWPEIIGLVVEDNPDIPFGLEKYLALPAAVLLMFFVRGFGSFLGQYTISIVAQKLVHALRLEVFKKVLSLPASYFTSTSSGHLLSKITYNTTQVVGAATEAITVLLREGMTVIALLGYMIYLSWELTLIFMTSMPFIALAVGYASKRFRLLSKRIQNSMGDITQSASESVQGFQEIRIFGGEEYEYDRFNGASTYSARQGIKLALVRAINTPAVQMLIAIPMAILVYIGLNPEYLTEIDEALFIQYITAAGLVAKPIRTLTNVNSKMQKGIAAAGTLFELLDTQIEKDHGDKTIEHVQGGLSLQNVNFAYEKGKQVLNDFSLDIHAGEMVAIVGHSGSGKSTLASLLPRFNEPQSGQILLDGVSIQELDLKFLREQIALVSQNVFLFQGTLKDNIAYGELSGATDEEILKAAGSAYVMEFAKDLEHGLDTTIGERGLMLSGGQRQRLAIARAILKDAPILILDEATSALDNASERFIQSAMSEVMKGRTTIVIAHRLSTIVGADRIVVMASGEIEEVGTHDELLAKDGIYAQLYHSQFEE</sequence>
<dbReference type="NCBIfam" id="TIGR02203">
    <property type="entry name" value="MsbA_lipidA"/>
    <property type="match status" value="1"/>
</dbReference>
<protein>
    <submittedName>
        <fullName evidence="14">Lipid A export ATP-binding/permease protein MsbA</fullName>
    </submittedName>
</protein>
<evidence type="ECO:0000256" key="7">
    <source>
        <dbReference type="ARBA" id="ARBA00022967"/>
    </source>
</evidence>
<dbReference type="PANTHER" id="PTHR43394:SF1">
    <property type="entry name" value="ATP-BINDING CASSETTE SUB-FAMILY B MEMBER 10, MITOCHONDRIAL"/>
    <property type="match status" value="1"/>
</dbReference>
<evidence type="ECO:0000256" key="5">
    <source>
        <dbReference type="ARBA" id="ARBA00022741"/>
    </source>
</evidence>
<dbReference type="FunFam" id="3.40.50.300:FF:000218">
    <property type="entry name" value="Multidrug ABC transporter ATP-binding protein"/>
    <property type="match status" value="1"/>
</dbReference>
<dbReference type="Gene3D" id="3.40.50.300">
    <property type="entry name" value="P-loop containing nucleotide triphosphate hydrolases"/>
    <property type="match status" value="1"/>
</dbReference>
<dbReference type="Pfam" id="PF00664">
    <property type="entry name" value="ABC_membrane"/>
    <property type="match status" value="1"/>
</dbReference>
<organism evidence="14 15">
    <name type="scientific">Litoribrevibacter albus</name>
    <dbReference type="NCBI Taxonomy" id="1473156"/>
    <lineage>
        <taxon>Bacteria</taxon>
        <taxon>Pseudomonadati</taxon>
        <taxon>Pseudomonadota</taxon>
        <taxon>Gammaproteobacteria</taxon>
        <taxon>Oceanospirillales</taxon>
        <taxon>Oceanospirillaceae</taxon>
        <taxon>Litoribrevibacter</taxon>
    </lineage>
</organism>
<keyword evidence="4 11" id="KW-0812">Transmembrane</keyword>
<dbReference type="SUPFAM" id="SSF90123">
    <property type="entry name" value="ABC transporter transmembrane region"/>
    <property type="match status" value="1"/>
</dbReference>
<dbReference type="InterPro" id="IPR003593">
    <property type="entry name" value="AAA+_ATPase"/>
</dbReference>
<reference evidence="14" key="1">
    <citation type="journal article" date="2014" name="Int. J. Syst. Evol. Microbiol.">
        <title>Complete genome sequence of Corynebacterium casei LMG S-19264T (=DSM 44701T), isolated from a smear-ripened cheese.</title>
        <authorList>
            <consortium name="US DOE Joint Genome Institute (JGI-PGF)"/>
            <person name="Walter F."/>
            <person name="Albersmeier A."/>
            <person name="Kalinowski J."/>
            <person name="Ruckert C."/>
        </authorList>
    </citation>
    <scope>NUCLEOTIDE SEQUENCE</scope>
    <source>
        <strain evidence="14">NBRC 110071</strain>
    </source>
</reference>
<evidence type="ECO:0000256" key="6">
    <source>
        <dbReference type="ARBA" id="ARBA00022840"/>
    </source>
</evidence>
<evidence type="ECO:0000256" key="9">
    <source>
        <dbReference type="ARBA" id="ARBA00023055"/>
    </source>
</evidence>
<feature type="domain" description="ABC transporter" evidence="12">
    <location>
        <begin position="347"/>
        <end position="582"/>
    </location>
</feature>
<dbReference type="GO" id="GO:0005886">
    <property type="term" value="C:plasma membrane"/>
    <property type="evidence" value="ECO:0007669"/>
    <property type="project" value="UniProtKB-SubCell"/>
</dbReference>
<keyword evidence="5" id="KW-0547">Nucleotide-binding</keyword>
<dbReference type="PANTHER" id="PTHR43394">
    <property type="entry name" value="ATP-DEPENDENT PERMEASE MDL1, MITOCHONDRIAL"/>
    <property type="match status" value="1"/>
</dbReference>
<dbReference type="CDD" id="cd18552">
    <property type="entry name" value="ABC_6TM_MsbA_like"/>
    <property type="match status" value="1"/>
</dbReference>
<evidence type="ECO:0000256" key="3">
    <source>
        <dbReference type="ARBA" id="ARBA00022475"/>
    </source>
</evidence>
<dbReference type="InterPro" id="IPR017871">
    <property type="entry name" value="ABC_transporter-like_CS"/>
</dbReference>
<comment type="caution">
    <text evidence="14">The sequence shown here is derived from an EMBL/GenBank/DDBJ whole genome shotgun (WGS) entry which is preliminary data.</text>
</comment>
<feature type="transmembrane region" description="Helical" evidence="11">
    <location>
        <begin position="172"/>
        <end position="190"/>
    </location>
</feature>
<name>A0AA37SCZ3_9GAMM</name>
<evidence type="ECO:0000259" key="12">
    <source>
        <dbReference type="PROSITE" id="PS50893"/>
    </source>
</evidence>
<dbReference type="AlphaFoldDB" id="A0AA37SCZ3"/>
<dbReference type="SMART" id="SM00382">
    <property type="entry name" value="AAA"/>
    <property type="match status" value="1"/>
</dbReference>
<evidence type="ECO:0000256" key="4">
    <source>
        <dbReference type="ARBA" id="ARBA00022692"/>
    </source>
</evidence>
<keyword evidence="2" id="KW-0813">Transport</keyword>
<dbReference type="InterPro" id="IPR027417">
    <property type="entry name" value="P-loop_NTPase"/>
</dbReference>
<keyword evidence="10 11" id="KW-0472">Membrane</keyword>
<evidence type="ECO:0000256" key="8">
    <source>
        <dbReference type="ARBA" id="ARBA00022989"/>
    </source>
</evidence>
<feature type="domain" description="ABC transmembrane type-1" evidence="13">
    <location>
        <begin position="32"/>
        <end position="315"/>
    </location>
</feature>
<keyword evidence="6 14" id="KW-0067">ATP-binding</keyword>
<gene>
    <name evidence="14" type="primary">msbA</name>
    <name evidence="14" type="ORF">GCM10007876_29890</name>
</gene>
<dbReference type="EMBL" id="BSNM01000016">
    <property type="protein sequence ID" value="GLQ32510.1"/>
    <property type="molecule type" value="Genomic_DNA"/>
</dbReference>
<dbReference type="GO" id="GO:0015421">
    <property type="term" value="F:ABC-type oligopeptide transporter activity"/>
    <property type="evidence" value="ECO:0007669"/>
    <property type="project" value="TreeGrafter"/>
</dbReference>
<keyword evidence="15" id="KW-1185">Reference proteome</keyword>
<dbReference type="RefSeq" id="WP_284382524.1">
    <property type="nucleotide sequence ID" value="NZ_BSNM01000016.1"/>
</dbReference>
<keyword evidence="9" id="KW-0445">Lipid transport</keyword>
<dbReference type="InterPro" id="IPR011917">
    <property type="entry name" value="ABC_transpr_lipidA"/>
</dbReference>
<evidence type="ECO:0000256" key="11">
    <source>
        <dbReference type="SAM" id="Phobius"/>
    </source>
</evidence>
<evidence type="ECO:0000256" key="2">
    <source>
        <dbReference type="ARBA" id="ARBA00022448"/>
    </source>
</evidence>
<dbReference type="InterPro" id="IPR003439">
    <property type="entry name" value="ABC_transporter-like_ATP-bd"/>
</dbReference>
<dbReference type="InterPro" id="IPR039421">
    <property type="entry name" value="Type_1_exporter"/>
</dbReference>
<feature type="transmembrane region" description="Helical" evidence="11">
    <location>
        <begin position="254"/>
        <end position="276"/>
    </location>
</feature>
<comment type="subcellular location">
    <subcellularLocation>
        <location evidence="1">Cell membrane</location>
        <topology evidence="1">Multi-pass membrane protein</topology>
    </subcellularLocation>
</comment>
<reference evidence="14" key="2">
    <citation type="submission" date="2023-01" db="EMBL/GenBank/DDBJ databases">
        <title>Draft genome sequence of Litoribrevibacter albus strain NBRC 110071.</title>
        <authorList>
            <person name="Sun Q."/>
            <person name="Mori K."/>
        </authorList>
    </citation>
    <scope>NUCLEOTIDE SEQUENCE</scope>
    <source>
        <strain evidence="14">NBRC 110071</strain>
    </source>
</reference>
<feature type="transmembrane region" description="Helical" evidence="11">
    <location>
        <begin position="69"/>
        <end position="90"/>
    </location>
</feature>
<feature type="transmembrane region" description="Helical" evidence="11">
    <location>
        <begin position="140"/>
        <end position="166"/>
    </location>
</feature>
<dbReference type="Proteomes" id="UP001161389">
    <property type="component" value="Unassembled WGS sequence"/>
</dbReference>
<dbReference type="InterPro" id="IPR011527">
    <property type="entry name" value="ABC1_TM_dom"/>
</dbReference>
<feature type="transmembrane region" description="Helical" evidence="11">
    <location>
        <begin position="20"/>
        <end position="41"/>
    </location>
</feature>
<keyword evidence="7" id="KW-1278">Translocase</keyword>
<accession>A0AA37SCZ3</accession>
<dbReference type="GO" id="GO:0016887">
    <property type="term" value="F:ATP hydrolysis activity"/>
    <property type="evidence" value="ECO:0007669"/>
    <property type="project" value="InterPro"/>
</dbReference>